<organism evidence="1 5">
    <name type="scientific">Blautia obeum</name>
    <dbReference type="NCBI Taxonomy" id="40520"/>
    <lineage>
        <taxon>Bacteria</taxon>
        <taxon>Bacillati</taxon>
        <taxon>Bacillota</taxon>
        <taxon>Clostridia</taxon>
        <taxon>Lachnospirales</taxon>
        <taxon>Lachnospiraceae</taxon>
        <taxon>Blautia</taxon>
    </lineage>
</organism>
<protein>
    <submittedName>
        <fullName evidence="1">Plantaricin C family lantibiotic</fullName>
    </submittedName>
</protein>
<dbReference type="EMBL" id="QSJW01000012">
    <property type="protein sequence ID" value="RHE10230.1"/>
    <property type="molecule type" value="Genomic_DNA"/>
</dbReference>
<dbReference type="Proteomes" id="UP000283745">
    <property type="component" value="Unassembled WGS sequence"/>
</dbReference>
<reference evidence="1 5" key="1">
    <citation type="submission" date="2018-02" db="EMBL/GenBank/DDBJ databases">
        <title>Complete genome sequencing of Faecalibacterium prausnitzii strains isolated from the human gut.</title>
        <authorList>
            <person name="Fitzgerald B.C."/>
            <person name="Shkoporov A.N."/>
            <person name="Ross P.R."/>
            <person name="Hill C."/>
        </authorList>
    </citation>
    <scope>NUCLEOTIDE SEQUENCE [LARGE SCALE GENOMIC DNA]</scope>
    <source>
        <strain evidence="1 5">APC942/31-1</strain>
    </source>
</reference>
<name>A0A367FX39_9FIRM</name>
<dbReference type="RefSeq" id="WP_114002469.1">
    <property type="nucleotide sequence ID" value="NZ_CABJFK010000004.1"/>
</dbReference>
<evidence type="ECO:0000313" key="8">
    <source>
        <dbReference type="Proteomes" id="UP000285897"/>
    </source>
</evidence>
<evidence type="ECO:0000313" key="7">
    <source>
        <dbReference type="Proteomes" id="UP000284644"/>
    </source>
</evidence>
<comment type="caution">
    <text evidence="1">The sequence shown here is derived from an EMBL/GenBank/DDBJ whole genome shotgun (WGS) entry which is preliminary data.</text>
</comment>
<evidence type="ECO:0000313" key="6">
    <source>
        <dbReference type="Proteomes" id="UP000283745"/>
    </source>
</evidence>
<dbReference type="EMBL" id="QROS01000011">
    <property type="protein sequence ID" value="RHL44903.1"/>
    <property type="molecule type" value="Genomic_DNA"/>
</dbReference>
<evidence type="ECO:0000313" key="4">
    <source>
        <dbReference type="EMBL" id="RHL44903.1"/>
    </source>
</evidence>
<evidence type="ECO:0000313" key="2">
    <source>
        <dbReference type="EMBL" id="RHE10230.1"/>
    </source>
</evidence>
<sequence length="57" mass="6105">MRKFDRTNMKYNNPAGDLLTELEAADLTSNKVDSLASSGVVCTISVECGSIFTLACC</sequence>
<evidence type="ECO:0000313" key="3">
    <source>
        <dbReference type="EMBL" id="RHE40502.1"/>
    </source>
</evidence>
<dbReference type="EMBL" id="PSQG01000017">
    <property type="protein sequence ID" value="RCH43030.1"/>
    <property type="molecule type" value="Genomic_DNA"/>
</dbReference>
<evidence type="ECO:0000313" key="5">
    <source>
        <dbReference type="Proteomes" id="UP000253208"/>
    </source>
</evidence>
<reference evidence="6 7" key="2">
    <citation type="submission" date="2018-08" db="EMBL/GenBank/DDBJ databases">
        <title>A genome reference for cultivated species of the human gut microbiota.</title>
        <authorList>
            <person name="Zou Y."/>
            <person name="Xue W."/>
            <person name="Luo G."/>
        </authorList>
    </citation>
    <scope>NUCLEOTIDE SEQUENCE [LARGE SCALE GENOMIC DNA]</scope>
    <source>
        <strain evidence="4 8">AF37-6AC</strain>
        <strain evidence="3 6">AM28-23</strain>
        <strain evidence="2 7">AM29-25AC</strain>
    </source>
</reference>
<proteinExistence type="predicted"/>
<dbReference type="GeneID" id="97505850"/>
<dbReference type="Proteomes" id="UP000253208">
    <property type="component" value="Unassembled WGS sequence"/>
</dbReference>
<gene>
    <name evidence="1" type="ORF">C4886_12400</name>
    <name evidence="4" type="ORF">DW021_13640</name>
    <name evidence="3" type="ORF">DW740_06330</name>
    <name evidence="2" type="ORF">DW767_16355</name>
</gene>
<dbReference type="AlphaFoldDB" id="A0A367FX39"/>
<accession>A0A367FX39</accession>
<dbReference type="Proteomes" id="UP000284644">
    <property type="component" value="Unassembled WGS sequence"/>
</dbReference>
<dbReference type="NCBIfam" id="NF000539">
    <property type="entry name" value="plantaricin"/>
    <property type="match status" value="1"/>
</dbReference>
<evidence type="ECO:0000313" key="1">
    <source>
        <dbReference type="EMBL" id="RCH43030.1"/>
    </source>
</evidence>
<dbReference type="EMBL" id="QSKF01000004">
    <property type="protein sequence ID" value="RHE40502.1"/>
    <property type="molecule type" value="Genomic_DNA"/>
</dbReference>
<dbReference type="Proteomes" id="UP000285897">
    <property type="component" value="Unassembled WGS sequence"/>
</dbReference>